<dbReference type="SMART" id="SM00543">
    <property type="entry name" value="MIF4G"/>
    <property type="match status" value="1"/>
</dbReference>
<evidence type="ECO:0000256" key="4">
    <source>
        <dbReference type="SAM" id="MobiDB-lite"/>
    </source>
</evidence>
<evidence type="ECO:0000259" key="5">
    <source>
        <dbReference type="PROSITE" id="PS51366"/>
    </source>
</evidence>
<dbReference type="InterPro" id="IPR003891">
    <property type="entry name" value="Initiation_fac_eIF4g_MI"/>
</dbReference>
<keyword evidence="6" id="KW-1185">Reference proteome</keyword>
<evidence type="ECO:0000256" key="1">
    <source>
        <dbReference type="ARBA" id="ARBA00004604"/>
    </source>
</evidence>
<reference evidence="7" key="1">
    <citation type="submission" date="2025-08" db="UniProtKB">
        <authorList>
            <consortium name="RefSeq"/>
        </authorList>
    </citation>
    <scope>IDENTIFICATION</scope>
    <source>
        <tissue evidence="7">Whole Larva</tissue>
    </source>
</reference>
<evidence type="ECO:0000313" key="7">
    <source>
        <dbReference type="RefSeq" id="XP_017771017.1"/>
    </source>
</evidence>
<dbReference type="InterPro" id="IPR050781">
    <property type="entry name" value="CWC22_splicing_factor"/>
</dbReference>
<sequence length="814" mass="93977">MENLPVETIIEREKSEQEKLQYQMKKNRVKQLVNANIEEERNIKMLEKQLKLKTKGKNKNVSKYFTSDGLDYLLELYDSENMKAIVAAEQQMDGVNDDFAEDFALMTNRSITKKKPEDKIKKESSKRKLKDLEEEQSKKKAKKVEEFVDEDDDDDFGLGYESGEEEEDFDGEEEDMEDEGGSDDELGSIDGDDQGDLEDDDLNDEGDDDLEDDEGDNDLEDEGDNDLEDEGDLEDDGDFDLDGDDAKNSEDEGEAKVKSSKKVNPDGTWEDIYGRMRDKDGNVVNKTEGKYIPPAVRARMEANSTGDKKRIEKLNRLKRQFKGYLNRLAESNMHSIATQIEELYMNNSRNDVNEMLTGLILEAVVSQSITPERLLLEHILLITILQANVGTEVGAHFLQSVIKKFDELFNEDIPVEDKRLDNVVNIIAQLYNFKVFQSQLLYEILNKLSSKFEEKHVDCILSILRNVGFTLRKDNPLALKDLIINLQKQASSASEEVKDNARVKFMLDVLLAIKNNNMHKIPNYDTSYSEHLKKISKGFIRKGNYVTQLNISLEDLLKADERGKWWVVGSAWSGKVDDKVDKVEKVKGDNFSQKLLDLAKKQRMSTDTRRNIFCIIMSAEDYLDAFEKILRLGLTNQQEREIVHVLLHCCLQEKKYNPYYSVLAQKFCDYDRKYQMTIKYSVWDKLKGLTECSAKQISNLAKMLTHLFLEKGLSISTLKVVQFGDLDKITLRFMRQILIGILLFEDVEQMKEVFTNVAQSEKLKMFRESLRLFVHHFLLKNIKSDAVDDSQRSLLEERASIVEKILTVNERRRF</sequence>
<name>A0ABM1M8W7_NICVS</name>
<comment type="similarity">
    <text evidence="2">Belongs to the CWC22 family.</text>
</comment>
<dbReference type="InterPro" id="IPR016024">
    <property type="entry name" value="ARM-type_fold"/>
</dbReference>
<dbReference type="RefSeq" id="XP_017771017.1">
    <property type="nucleotide sequence ID" value="XM_017915528.1"/>
</dbReference>
<feature type="compositionally biased region" description="Basic and acidic residues" evidence="4">
    <location>
        <begin position="135"/>
        <end position="146"/>
    </location>
</feature>
<dbReference type="PANTHER" id="PTHR18034">
    <property type="entry name" value="CELL CYCLE CONTROL PROTEIN CWF22-RELATED"/>
    <property type="match status" value="1"/>
</dbReference>
<organism evidence="6 7">
    <name type="scientific">Nicrophorus vespilloides</name>
    <name type="common">Boreal carrion beetle</name>
    <dbReference type="NCBI Taxonomy" id="110193"/>
    <lineage>
        <taxon>Eukaryota</taxon>
        <taxon>Metazoa</taxon>
        <taxon>Ecdysozoa</taxon>
        <taxon>Arthropoda</taxon>
        <taxon>Hexapoda</taxon>
        <taxon>Insecta</taxon>
        <taxon>Pterygota</taxon>
        <taxon>Neoptera</taxon>
        <taxon>Endopterygota</taxon>
        <taxon>Coleoptera</taxon>
        <taxon>Polyphaga</taxon>
        <taxon>Staphyliniformia</taxon>
        <taxon>Silphidae</taxon>
        <taxon>Nicrophorinae</taxon>
        <taxon>Nicrophorus</taxon>
    </lineage>
</organism>
<feature type="compositionally biased region" description="Basic and acidic residues" evidence="4">
    <location>
        <begin position="114"/>
        <end position="123"/>
    </location>
</feature>
<evidence type="ECO:0000313" key="6">
    <source>
        <dbReference type="Proteomes" id="UP000695000"/>
    </source>
</evidence>
<dbReference type="PANTHER" id="PTHR18034:SF4">
    <property type="entry name" value="NUCLEOLAR MIF4G DOMAIN-CONTAINING PROTEIN 1"/>
    <property type="match status" value="1"/>
</dbReference>
<accession>A0ABM1M8W7</accession>
<dbReference type="Proteomes" id="UP000695000">
    <property type="component" value="Unplaced"/>
</dbReference>
<dbReference type="InterPro" id="IPR003890">
    <property type="entry name" value="MIF4G-like_typ-3"/>
</dbReference>
<dbReference type="SUPFAM" id="SSF48371">
    <property type="entry name" value="ARM repeat"/>
    <property type="match status" value="1"/>
</dbReference>
<gene>
    <name evidence="7" type="primary">LOC108558565</name>
</gene>
<dbReference type="GeneID" id="108558565"/>
<feature type="domain" description="MI" evidence="5">
    <location>
        <begin position="607"/>
        <end position="723"/>
    </location>
</feature>
<evidence type="ECO:0000256" key="2">
    <source>
        <dbReference type="ARBA" id="ARBA00006856"/>
    </source>
</evidence>
<dbReference type="Gene3D" id="1.25.40.180">
    <property type="match status" value="1"/>
</dbReference>
<feature type="region of interest" description="Disordered" evidence="4">
    <location>
        <begin position="107"/>
        <end position="273"/>
    </location>
</feature>
<feature type="compositionally biased region" description="Acidic residues" evidence="4">
    <location>
        <begin position="147"/>
        <end position="243"/>
    </location>
</feature>
<dbReference type="PROSITE" id="PS51366">
    <property type="entry name" value="MI"/>
    <property type="match status" value="1"/>
</dbReference>
<feature type="compositionally biased region" description="Basic and acidic residues" evidence="4">
    <location>
        <begin position="244"/>
        <end position="257"/>
    </location>
</feature>
<evidence type="ECO:0000256" key="3">
    <source>
        <dbReference type="ARBA" id="ARBA00023242"/>
    </source>
</evidence>
<keyword evidence="3" id="KW-0539">Nucleus</keyword>
<proteinExistence type="inferred from homology"/>
<comment type="subcellular location">
    <subcellularLocation>
        <location evidence="1">Nucleus</location>
        <location evidence="1">Nucleolus</location>
    </subcellularLocation>
</comment>
<dbReference type="Pfam" id="PF02847">
    <property type="entry name" value="MA3"/>
    <property type="match status" value="1"/>
</dbReference>
<protein>
    <submittedName>
        <fullName evidence="7">Nucleolar MIF4G domain-containing protein 1 homolog</fullName>
    </submittedName>
</protein>
<dbReference type="Pfam" id="PF02854">
    <property type="entry name" value="MIF4G"/>
    <property type="match status" value="1"/>
</dbReference>
<dbReference type="SMART" id="SM00544">
    <property type="entry name" value="MA3"/>
    <property type="match status" value="1"/>
</dbReference>